<dbReference type="InterPro" id="IPR054374">
    <property type="entry name" value="AF1548-like_C"/>
</dbReference>
<evidence type="ECO:0000313" key="2">
    <source>
        <dbReference type="EMBL" id="OGY50990.1"/>
    </source>
</evidence>
<sequence>MIDTHLLYPITVLLGLNADQKNQLLRARLVLCRDLLEPKNEKMIHRLGLGDRKIKLLLNEVQSLLNGV</sequence>
<evidence type="ECO:0000259" key="1">
    <source>
        <dbReference type="Pfam" id="PF22357"/>
    </source>
</evidence>
<accession>A0A1G1YGZ8</accession>
<dbReference type="SUPFAM" id="SSF47794">
    <property type="entry name" value="Rad51 N-terminal domain-like"/>
    <property type="match status" value="1"/>
</dbReference>
<name>A0A1G1YGZ8_9BACT</name>
<proteinExistence type="predicted"/>
<feature type="domain" description="AF1548-like C-terminal" evidence="1">
    <location>
        <begin position="8"/>
        <end position="65"/>
    </location>
</feature>
<evidence type="ECO:0000313" key="3">
    <source>
        <dbReference type="Proteomes" id="UP000177310"/>
    </source>
</evidence>
<dbReference type="AlphaFoldDB" id="A0A1G1YGZ8"/>
<dbReference type="Proteomes" id="UP000177310">
    <property type="component" value="Unassembled WGS sequence"/>
</dbReference>
<dbReference type="GO" id="GO:0000166">
    <property type="term" value="F:nucleotide binding"/>
    <property type="evidence" value="ECO:0007669"/>
    <property type="project" value="InterPro"/>
</dbReference>
<dbReference type="EMBL" id="MHIL01000026">
    <property type="protein sequence ID" value="OGY50990.1"/>
    <property type="molecule type" value="Genomic_DNA"/>
</dbReference>
<dbReference type="Gene3D" id="1.10.150.20">
    <property type="entry name" value="5' to 3' exonuclease, C-terminal subdomain"/>
    <property type="match status" value="1"/>
</dbReference>
<gene>
    <name evidence="2" type="ORF">A3J59_00645</name>
</gene>
<comment type="caution">
    <text evidence="2">The sequence shown here is derived from an EMBL/GenBank/DDBJ whole genome shotgun (WGS) entry which is preliminary data.</text>
</comment>
<protein>
    <recommendedName>
        <fullName evidence="1">AF1548-like C-terminal domain-containing protein</fullName>
    </recommendedName>
</protein>
<reference evidence="2 3" key="1">
    <citation type="journal article" date="2016" name="Nat. Commun.">
        <title>Thousands of microbial genomes shed light on interconnected biogeochemical processes in an aquifer system.</title>
        <authorList>
            <person name="Anantharaman K."/>
            <person name="Brown C.T."/>
            <person name="Hug L.A."/>
            <person name="Sharon I."/>
            <person name="Castelle C.J."/>
            <person name="Probst A.J."/>
            <person name="Thomas B.C."/>
            <person name="Singh A."/>
            <person name="Wilkins M.J."/>
            <person name="Karaoz U."/>
            <person name="Brodie E.L."/>
            <person name="Williams K.H."/>
            <person name="Hubbard S.S."/>
            <person name="Banfield J.F."/>
        </authorList>
    </citation>
    <scope>NUCLEOTIDE SEQUENCE [LARGE SCALE GENOMIC DNA]</scope>
</reference>
<dbReference type="InterPro" id="IPR010995">
    <property type="entry name" value="DNA_repair_Rad51/TF_NusA_a-hlx"/>
</dbReference>
<organism evidence="2 3">
    <name type="scientific">Candidatus Buchananbacteria bacterium RIFCSPHIGHO2_02_FULL_56_16</name>
    <dbReference type="NCBI Taxonomy" id="1797542"/>
    <lineage>
        <taxon>Bacteria</taxon>
        <taxon>Candidatus Buchananiibacteriota</taxon>
    </lineage>
</organism>
<dbReference type="Pfam" id="PF22357">
    <property type="entry name" value="AF1548-like_C"/>
    <property type="match status" value="1"/>
</dbReference>